<keyword evidence="4" id="KW-0411">Iron-sulfur</keyword>
<keyword evidence="1" id="KW-0001">2Fe-2S</keyword>
<comment type="cofactor">
    <cofactor evidence="5">
        <name>[2Fe-2S] cluster</name>
        <dbReference type="ChEBI" id="CHEBI:190135"/>
    </cofactor>
</comment>
<evidence type="ECO:0000313" key="9">
    <source>
        <dbReference type="Proteomes" id="UP001431019"/>
    </source>
</evidence>
<dbReference type="InterPro" id="IPR036922">
    <property type="entry name" value="Rieske_2Fe-2S_sf"/>
</dbReference>
<dbReference type="EMBL" id="JAJITD010000004">
    <property type="protein sequence ID" value="MCC8392887.1"/>
    <property type="molecule type" value="Genomic_DNA"/>
</dbReference>
<evidence type="ECO:0000259" key="7">
    <source>
        <dbReference type="PROSITE" id="PS51296"/>
    </source>
</evidence>
<protein>
    <submittedName>
        <fullName evidence="8">Non-heme iron oxygenase ferredoxin subunit</fullName>
    </submittedName>
</protein>
<evidence type="ECO:0000256" key="2">
    <source>
        <dbReference type="ARBA" id="ARBA00022723"/>
    </source>
</evidence>
<dbReference type="Gene3D" id="2.102.10.10">
    <property type="entry name" value="Rieske [2Fe-2S] iron-sulphur domain"/>
    <property type="match status" value="1"/>
</dbReference>
<proteinExistence type="inferred from homology"/>
<name>A0ABS8JSN4_9BURK</name>
<evidence type="ECO:0000256" key="6">
    <source>
        <dbReference type="ARBA" id="ARBA00038001"/>
    </source>
</evidence>
<dbReference type="PANTHER" id="PTHR21496:SF0">
    <property type="entry name" value="RIESKE DOMAIN-CONTAINING PROTEIN"/>
    <property type="match status" value="1"/>
</dbReference>
<dbReference type="PROSITE" id="PS51296">
    <property type="entry name" value="RIESKE"/>
    <property type="match status" value="1"/>
</dbReference>
<keyword evidence="2" id="KW-0479">Metal-binding</keyword>
<reference evidence="8 9" key="1">
    <citation type="submission" date="2021-11" db="EMBL/GenBank/DDBJ databases">
        <authorList>
            <person name="Oh E.-T."/>
            <person name="Kim S.-B."/>
        </authorList>
    </citation>
    <scope>NUCLEOTIDE SEQUENCE [LARGE SCALE GENOMIC DNA]</scope>
    <source>
        <strain evidence="8 9">MMS20-SJTR3</strain>
    </source>
</reference>
<dbReference type="Proteomes" id="UP001431019">
    <property type="component" value="Unassembled WGS sequence"/>
</dbReference>
<accession>A0ABS8JSN4</accession>
<keyword evidence="9" id="KW-1185">Reference proteome</keyword>
<dbReference type="CDD" id="cd03528">
    <property type="entry name" value="Rieske_RO_ferredoxin"/>
    <property type="match status" value="1"/>
</dbReference>
<feature type="domain" description="Rieske" evidence="7">
    <location>
        <begin position="28"/>
        <end position="125"/>
    </location>
</feature>
<gene>
    <name evidence="8" type="ORF">LJ656_09825</name>
</gene>
<dbReference type="Pfam" id="PF00355">
    <property type="entry name" value="Rieske"/>
    <property type="match status" value="1"/>
</dbReference>
<keyword evidence="3" id="KW-0408">Iron</keyword>
<evidence type="ECO:0000313" key="8">
    <source>
        <dbReference type="EMBL" id="MCC8392887.1"/>
    </source>
</evidence>
<sequence>MCTLTVSGDETLGVAQSESDQGAQPVRWYRAGEAAALFAGGASCGVRIDRHELALFDVDGTVYALDDICTHGHARLSEGEFEGHEVECPLHAGLFDVRNGRAMCAPLSRDARCHAVKVEDGVVYVNTEALQEKA</sequence>
<dbReference type="RefSeq" id="WP_230509133.1">
    <property type="nucleotide sequence ID" value="NZ_JAJITD010000004.1"/>
</dbReference>
<dbReference type="SUPFAM" id="SSF50022">
    <property type="entry name" value="ISP domain"/>
    <property type="match status" value="1"/>
</dbReference>
<dbReference type="InterPro" id="IPR017941">
    <property type="entry name" value="Rieske_2Fe-2S"/>
</dbReference>
<evidence type="ECO:0000256" key="4">
    <source>
        <dbReference type="ARBA" id="ARBA00023014"/>
    </source>
</evidence>
<comment type="caution">
    <text evidence="8">The sequence shown here is derived from an EMBL/GenBank/DDBJ whole genome shotgun (WGS) entry which is preliminary data.</text>
</comment>
<organism evidence="8 9">
    <name type="scientific">Paraburkholderia sejongensis</name>
    <dbReference type="NCBI Taxonomy" id="2886946"/>
    <lineage>
        <taxon>Bacteria</taxon>
        <taxon>Pseudomonadati</taxon>
        <taxon>Pseudomonadota</taxon>
        <taxon>Betaproteobacteria</taxon>
        <taxon>Burkholderiales</taxon>
        <taxon>Burkholderiaceae</taxon>
        <taxon>Paraburkholderia</taxon>
    </lineage>
</organism>
<evidence type="ECO:0000256" key="3">
    <source>
        <dbReference type="ARBA" id="ARBA00023004"/>
    </source>
</evidence>
<evidence type="ECO:0000256" key="5">
    <source>
        <dbReference type="ARBA" id="ARBA00034078"/>
    </source>
</evidence>
<evidence type="ECO:0000256" key="1">
    <source>
        <dbReference type="ARBA" id="ARBA00022714"/>
    </source>
</evidence>
<comment type="similarity">
    <text evidence="6">Belongs to the bacterial ring-hydroxylating dioxygenase ferredoxin component family.</text>
</comment>
<dbReference type="PANTHER" id="PTHR21496">
    <property type="entry name" value="FERREDOXIN-RELATED"/>
    <property type="match status" value="1"/>
</dbReference>